<dbReference type="GO" id="GO:0007156">
    <property type="term" value="P:homophilic cell adhesion via plasma membrane adhesion molecules"/>
    <property type="evidence" value="ECO:0007669"/>
    <property type="project" value="InterPro"/>
</dbReference>
<dbReference type="PROSITE" id="PS50268">
    <property type="entry name" value="CADHERIN_2"/>
    <property type="match status" value="1"/>
</dbReference>
<dbReference type="PROSITE" id="PS00232">
    <property type="entry name" value="CADHERIN_1"/>
    <property type="match status" value="1"/>
</dbReference>
<feature type="non-terminal residue" evidence="10">
    <location>
        <position position="1"/>
    </location>
</feature>
<dbReference type="InterPro" id="IPR015919">
    <property type="entry name" value="Cadherin-like_sf"/>
</dbReference>
<evidence type="ECO:0000256" key="4">
    <source>
        <dbReference type="ARBA" id="ARBA00022837"/>
    </source>
</evidence>
<dbReference type="PANTHER" id="PTHR24025">
    <property type="entry name" value="DESMOGLEIN FAMILY MEMBER"/>
    <property type="match status" value="1"/>
</dbReference>
<dbReference type="GO" id="GO:0005911">
    <property type="term" value="C:cell-cell junction"/>
    <property type="evidence" value="ECO:0007669"/>
    <property type="project" value="TreeGrafter"/>
</dbReference>
<dbReference type="SUPFAM" id="SSF49313">
    <property type="entry name" value="Cadherin-like"/>
    <property type="match status" value="1"/>
</dbReference>
<dbReference type="Pfam" id="PF00028">
    <property type="entry name" value="Cadherin"/>
    <property type="match status" value="1"/>
</dbReference>
<dbReference type="GO" id="GO:0005886">
    <property type="term" value="C:plasma membrane"/>
    <property type="evidence" value="ECO:0007669"/>
    <property type="project" value="InterPro"/>
</dbReference>
<sequence>DDVILNVTAKDEDKGPDGDLTMNLINSQGRFYLSQSGETGQIHLLQNIDFDKGDTEFSVEIIVTDKGSPARSSTCFVRIIVDDINDNTPLCPRYINLDILEGETNLTKITCSDADANSDLSYEVISTTR</sequence>
<evidence type="ECO:0000256" key="7">
    <source>
        <dbReference type="ARBA" id="ARBA00023136"/>
    </source>
</evidence>
<dbReference type="GO" id="GO:0005509">
    <property type="term" value="F:calcium ion binding"/>
    <property type="evidence" value="ECO:0007669"/>
    <property type="project" value="UniProtKB-UniRule"/>
</dbReference>
<evidence type="ECO:0000256" key="3">
    <source>
        <dbReference type="ARBA" id="ARBA00022737"/>
    </source>
</evidence>
<evidence type="ECO:0000259" key="9">
    <source>
        <dbReference type="PROSITE" id="PS50268"/>
    </source>
</evidence>
<gene>
    <name evidence="10" type="primary">ORF24783</name>
</gene>
<organism evidence="10">
    <name type="scientific">Arion vulgaris</name>
    <dbReference type="NCBI Taxonomy" id="1028688"/>
    <lineage>
        <taxon>Eukaryota</taxon>
        <taxon>Metazoa</taxon>
        <taxon>Spiralia</taxon>
        <taxon>Lophotrochozoa</taxon>
        <taxon>Mollusca</taxon>
        <taxon>Gastropoda</taxon>
        <taxon>Heterobranchia</taxon>
        <taxon>Euthyneura</taxon>
        <taxon>Panpulmonata</taxon>
        <taxon>Eupulmonata</taxon>
        <taxon>Stylommatophora</taxon>
        <taxon>Helicina</taxon>
        <taxon>Arionoidea</taxon>
        <taxon>Arionidae</taxon>
        <taxon>Arion</taxon>
    </lineage>
</organism>
<comment type="subcellular location">
    <subcellularLocation>
        <location evidence="1">Membrane</location>
    </subcellularLocation>
</comment>
<evidence type="ECO:0000256" key="2">
    <source>
        <dbReference type="ARBA" id="ARBA00022692"/>
    </source>
</evidence>
<keyword evidence="7" id="KW-0472">Membrane</keyword>
<dbReference type="InterPro" id="IPR050971">
    <property type="entry name" value="Cadherin-domain_protein"/>
</dbReference>
<dbReference type="InterPro" id="IPR020894">
    <property type="entry name" value="Cadherin_CS"/>
</dbReference>
<dbReference type="CDD" id="cd11304">
    <property type="entry name" value="Cadherin_repeat"/>
    <property type="match status" value="1"/>
</dbReference>
<keyword evidence="5" id="KW-0130">Cell adhesion</keyword>
<dbReference type="InterPro" id="IPR002126">
    <property type="entry name" value="Cadherin-like_dom"/>
</dbReference>
<dbReference type="PANTHER" id="PTHR24025:SF23">
    <property type="entry name" value="NEURAL-CADHERIN"/>
    <property type="match status" value="1"/>
</dbReference>
<dbReference type="Gene3D" id="2.60.40.60">
    <property type="entry name" value="Cadherins"/>
    <property type="match status" value="1"/>
</dbReference>
<keyword evidence="2" id="KW-0812">Transmembrane</keyword>
<proteinExistence type="predicted"/>
<feature type="domain" description="Cadherin" evidence="9">
    <location>
        <begin position="4"/>
        <end position="94"/>
    </location>
</feature>
<evidence type="ECO:0000256" key="5">
    <source>
        <dbReference type="ARBA" id="ARBA00022889"/>
    </source>
</evidence>
<dbReference type="AlphaFoldDB" id="A0A0B6YIA3"/>
<evidence type="ECO:0000256" key="8">
    <source>
        <dbReference type="PROSITE-ProRule" id="PRU00043"/>
    </source>
</evidence>
<keyword evidence="4 8" id="KW-0106">Calcium</keyword>
<evidence type="ECO:0000256" key="6">
    <source>
        <dbReference type="ARBA" id="ARBA00022989"/>
    </source>
</evidence>
<dbReference type="EMBL" id="HACG01008405">
    <property type="protein sequence ID" value="CEK55270.1"/>
    <property type="molecule type" value="Transcribed_RNA"/>
</dbReference>
<evidence type="ECO:0000256" key="1">
    <source>
        <dbReference type="ARBA" id="ARBA00004370"/>
    </source>
</evidence>
<accession>A0A0B6YIA3</accession>
<keyword evidence="3" id="KW-0677">Repeat</keyword>
<protein>
    <recommendedName>
        <fullName evidence="9">Cadherin domain-containing protein</fullName>
    </recommendedName>
</protein>
<name>A0A0B6YIA3_9EUPU</name>
<dbReference type="SMART" id="SM00112">
    <property type="entry name" value="CA"/>
    <property type="match status" value="1"/>
</dbReference>
<keyword evidence="6" id="KW-1133">Transmembrane helix</keyword>
<reference evidence="10" key="1">
    <citation type="submission" date="2014-12" db="EMBL/GenBank/DDBJ databases">
        <title>Insight into the proteome of Arion vulgaris.</title>
        <authorList>
            <person name="Aradska J."/>
            <person name="Bulat T."/>
            <person name="Smidak R."/>
            <person name="Sarate P."/>
            <person name="Gangsoo J."/>
            <person name="Sialana F."/>
            <person name="Bilban M."/>
            <person name="Lubec G."/>
        </authorList>
    </citation>
    <scope>NUCLEOTIDE SEQUENCE</scope>
    <source>
        <tissue evidence="10">Skin</tissue>
    </source>
</reference>
<feature type="non-terminal residue" evidence="10">
    <location>
        <position position="129"/>
    </location>
</feature>
<evidence type="ECO:0000313" key="10">
    <source>
        <dbReference type="EMBL" id="CEK55270.1"/>
    </source>
</evidence>